<dbReference type="Gene3D" id="1.25.40.20">
    <property type="entry name" value="Ankyrin repeat-containing domain"/>
    <property type="match status" value="5"/>
</dbReference>
<feature type="repeat" description="ANK" evidence="3">
    <location>
        <begin position="198"/>
        <end position="230"/>
    </location>
</feature>
<reference evidence="4 5" key="1">
    <citation type="submission" date="2024-05" db="EMBL/GenBank/DDBJ databases">
        <authorList>
            <person name="Wallberg A."/>
        </authorList>
    </citation>
    <scope>NUCLEOTIDE SEQUENCE [LARGE SCALE GENOMIC DNA]</scope>
</reference>
<feature type="repeat" description="ANK" evidence="3">
    <location>
        <begin position="130"/>
        <end position="162"/>
    </location>
</feature>
<gene>
    <name evidence="4" type="ORF">MNOR_LOCUS33462</name>
</gene>
<dbReference type="InterPro" id="IPR036770">
    <property type="entry name" value="Ankyrin_rpt-contain_sf"/>
</dbReference>
<feature type="repeat" description="ANK" evidence="3">
    <location>
        <begin position="165"/>
        <end position="197"/>
    </location>
</feature>
<dbReference type="PROSITE" id="PS50088">
    <property type="entry name" value="ANK_REPEAT"/>
    <property type="match status" value="5"/>
</dbReference>
<dbReference type="PROSITE" id="PS50297">
    <property type="entry name" value="ANK_REP_REGION"/>
    <property type="match status" value="5"/>
</dbReference>
<keyword evidence="5" id="KW-1185">Reference proteome</keyword>
<evidence type="ECO:0000256" key="1">
    <source>
        <dbReference type="ARBA" id="ARBA00022737"/>
    </source>
</evidence>
<feature type="repeat" description="ANK" evidence="3">
    <location>
        <begin position="231"/>
        <end position="263"/>
    </location>
</feature>
<dbReference type="EMBL" id="CAXKWB010048376">
    <property type="protein sequence ID" value="CAL4166504.1"/>
    <property type="molecule type" value="Genomic_DNA"/>
</dbReference>
<dbReference type="SUPFAM" id="SSF48403">
    <property type="entry name" value="Ankyrin repeat"/>
    <property type="match status" value="2"/>
</dbReference>
<comment type="caution">
    <text evidence="4">The sequence shown here is derived from an EMBL/GenBank/DDBJ whole genome shotgun (WGS) entry which is preliminary data.</text>
</comment>
<proteinExistence type="predicted"/>
<evidence type="ECO:0000313" key="4">
    <source>
        <dbReference type="EMBL" id="CAL4166504.1"/>
    </source>
</evidence>
<dbReference type="AlphaFoldDB" id="A0AAV2S897"/>
<sequence>MKTSFNVNFIKSNIWATVVAASQIVIAGPNGQQKIVRPKIMPHNFNTLKWIKCTVHLKLDKILLEAVKTGNRDAVSNAIGHGAEVILYLMVPCEYDYASTLLGLAAHSGHHNLITCLLRAGIDIDDRGGSIRTPLHNAVERNDVTFARKLIEAGADLETTTLESAVFTSLHLAVNYGHTEIIKLLLQEKANIDALSCYEYTPLHRAAMHNQLSVIEILLEAGCNRDARIHLGGTALHVAAMYDKREAAELLIKKGFDLELKDNNGHTPMESAEVRGHESLAHWLAKLRLSKLDDCNIYSLSSSGPLSSVEQTEKSVYSAQFYNADNVTLFEMVDSCSEYSMKWKQLRVNIPRICSGYYQDHIGLTVLHVASKNGHFKAVKLLIEKLDIYPNLTTYSGDLPSDLAESEGHISIARYLKTANKQKPLSFNSQNELYEKLLTVISSGDNIQEASRLLKQGAPLESYGRSSPSALAMAIQWNRVMIIELLLAAGAPLTVKHHGKTLLQVAWFSPDVTIRVRIIITRAYIFRLHWERMTCLGGRELEDIHSVKEQTLLNIIKIMDVLDTPAKVYLNAGMVDLLNTLQGKTPWKARWKIIEEAVLYLRLLSLFQFPNNPFGFSLKMGTAAKYNCNISAFFLRQAGGHPNHRNSPGCTPDILNVRLCGLTSAGKKHLGASLYIPDINRRFPTDLMPTKMKQELEQ</sequence>
<dbReference type="PANTHER" id="PTHR24198:SF165">
    <property type="entry name" value="ANKYRIN REPEAT-CONTAINING PROTEIN-RELATED"/>
    <property type="match status" value="1"/>
</dbReference>
<evidence type="ECO:0000256" key="3">
    <source>
        <dbReference type="PROSITE-ProRule" id="PRU00023"/>
    </source>
</evidence>
<accession>A0AAV2S897</accession>
<evidence type="ECO:0000256" key="2">
    <source>
        <dbReference type="ARBA" id="ARBA00023043"/>
    </source>
</evidence>
<feature type="repeat" description="ANK" evidence="3">
    <location>
        <begin position="362"/>
        <end position="385"/>
    </location>
</feature>
<feature type="non-terminal residue" evidence="4">
    <location>
        <position position="698"/>
    </location>
</feature>
<dbReference type="PANTHER" id="PTHR24198">
    <property type="entry name" value="ANKYRIN REPEAT AND PROTEIN KINASE DOMAIN-CONTAINING PROTEIN"/>
    <property type="match status" value="1"/>
</dbReference>
<organism evidence="4 5">
    <name type="scientific">Meganyctiphanes norvegica</name>
    <name type="common">Northern krill</name>
    <name type="synonym">Thysanopoda norvegica</name>
    <dbReference type="NCBI Taxonomy" id="48144"/>
    <lineage>
        <taxon>Eukaryota</taxon>
        <taxon>Metazoa</taxon>
        <taxon>Ecdysozoa</taxon>
        <taxon>Arthropoda</taxon>
        <taxon>Crustacea</taxon>
        <taxon>Multicrustacea</taxon>
        <taxon>Malacostraca</taxon>
        <taxon>Eumalacostraca</taxon>
        <taxon>Eucarida</taxon>
        <taxon>Euphausiacea</taxon>
        <taxon>Euphausiidae</taxon>
        <taxon>Meganyctiphanes</taxon>
    </lineage>
</organism>
<dbReference type="InterPro" id="IPR002110">
    <property type="entry name" value="Ankyrin_rpt"/>
</dbReference>
<protein>
    <submittedName>
        <fullName evidence="4">Uncharacterized protein</fullName>
    </submittedName>
</protein>
<evidence type="ECO:0000313" key="5">
    <source>
        <dbReference type="Proteomes" id="UP001497623"/>
    </source>
</evidence>
<dbReference type="Pfam" id="PF12796">
    <property type="entry name" value="Ank_2"/>
    <property type="match status" value="4"/>
</dbReference>
<dbReference type="Proteomes" id="UP001497623">
    <property type="component" value="Unassembled WGS sequence"/>
</dbReference>
<keyword evidence="1" id="KW-0677">Repeat</keyword>
<keyword evidence="2 3" id="KW-0040">ANK repeat</keyword>
<dbReference type="SMART" id="SM00248">
    <property type="entry name" value="ANK"/>
    <property type="match status" value="9"/>
</dbReference>
<name>A0AAV2S897_MEGNR</name>